<dbReference type="Proteomes" id="UP000485880">
    <property type="component" value="Unassembled WGS sequence"/>
</dbReference>
<evidence type="ECO:0000256" key="1">
    <source>
        <dbReference type="SAM" id="MobiDB-lite"/>
    </source>
</evidence>
<organism evidence="2 3">
    <name type="scientific">Methylocella tundrae</name>
    <dbReference type="NCBI Taxonomy" id="227605"/>
    <lineage>
        <taxon>Bacteria</taxon>
        <taxon>Pseudomonadati</taxon>
        <taxon>Pseudomonadota</taxon>
        <taxon>Alphaproteobacteria</taxon>
        <taxon>Hyphomicrobiales</taxon>
        <taxon>Beijerinckiaceae</taxon>
        <taxon>Methylocella</taxon>
    </lineage>
</organism>
<sequence>MTDPLARPPGTLHEHPLPTKEV</sequence>
<name>A0A8B6MAA2_METTU</name>
<proteinExistence type="predicted"/>
<reference evidence="2 3" key="1">
    <citation type="submission" date="2019-05" db="EMBL/GenBank/DDBJ databases">
        <authorList>
            <person name="Farhan Ul Haque M."/>
        </authorList>
    </citation>
    <scope>NUCLEOTIDE SEQUENCE [LARGE SCALE GENOMIC DNA]</scope>
    <source>
        <strain evidence="2">2</strain>
    </source>
</reference>
<feature type="compositionally biased region" description="Basic and acidic residues" evidence="1">
    <location>
        <begin position="12"/>
        <end position="22"/>
    </location>
</feature>
<dbReference type="EMBL" id="CABFMQ020000087">
    <property type="protein sequence ID" value="VTZ51042.1"/>
    <property type="molecule type" value="Genomic_DNA"/>
</dbReference>
<dbReference type="AlphaFoldDB" id="A0A8B6MAA2"/>
<protein>
    <submittedName>
        <fullName evidence="2">Uncharacterized protein</fullName>
    </submittedName>
</protein>
<gene>
    <name evidence="2" type="ORF">MPC4_30226</name>
</gene>
<accession>A0A8B6MAA2</accession>
<evidence type="ECO:0000313" key="3">
    <source>
        <dbReference type="Proteomes" id="UP000485880"/>
    </source>
</evidence>
<comment type="caution">
    <text evidence="2">The sequence shown here is derived from an EMBL/GenBank/DDBJ whole genome shotgun (WGS) entry which is preliminary data.</text>
</comment>
<feature type="region of interest" description="Disordered" evidence="1">
    <location>
        <begin position="1"/>
        <end position="22"/>
    </location>
</feature>
<evidence type="ECO:0000313" key="2">
    <source>
        <dbReference type="EMBL" id="VTZ51042.1"/>
    </source>
</evidence>
<keyword evidence="3" id="KW-1185">Reference proteome</keyword>